<feature type="region of interest" description="Disordered" evidence="1">
    <location>
        <begin position="545"/>
        <end position="608"/>
    </location>
</feature>
<dbReference type="InterPro" id="IPR013783">
    <property type="entry name" value="Ig-like_fold"/>
</dbReference>
<dbReference type="Pfam" id="PF00635">
    <property type="entry name" value="Motile_Sperm"/>
    <property type="match status" value="3"/>
</dbReference>
<feature type="compositionally biased region" description="Polar residues" evidence="1">
    <location>
        <begin position="545"/>
        <end position="556"/>
    </location>
</feature>
<proteinExistence type="predicted"/>
<reference evidence="3" key="1">
    <citation type="journal article" date="2008" name="Nat. Genet.">
        <title>The Pristionchus pacificus genome provides a unique perspective on nematode lifestyle and parasitism.</title>
        <authorList>
            <person name="Dieterich C."/>
            <person name="Clifton S.W."/>
            <person name="Schuster L.N."/>
            <person name="Chinwalla A."/>
            <person name="Delehaunty K."/>
            <person name="Dinkelacker I."/>
            <person name="Fulton L."/>
            <person name="Fulton R."/>
            <person name="Godfrey J."/>
            <person name="Minx P."/>
            <person name="Mitreva M."/>
            <person name="Roeseler W."/>
            <person name="Tian H."/>
            <person name="Witte H."/>
            <person name="Yang S.P."/>
            <person name="Wilson R.K."/>
            <person name="Sommer R.J."/>
        </authorList>
    </citation>
    <scope>NUCLEOTIDE SEQUENCE [LARGE SCALE GENOMIC DNA]</scope>
    <source>
        <strain evidence="3">PS312</strain>
    </source>
</reference>
<accession>A0A8R1YKA2</accession>
<dbReference type="InterPro" id="IPR000535">
    <property type="entry name" value="MSP_dom"/>
</dbReference>
<dbReference type="PANTHER" id="PTHR21513">
    <property type="entry name" value="MAJOR SPERM PROTEIN"/>
    <property type="match status" value="1"/>
</dbReference>
<evidence type="ECO:0000313" key="2">
    <source>
        <dbReference type="EnsemblMetazoa" id="PPA28061.1"/>
    </source>
</evidence>
<accession>A0A2A6B7L2</accession>
<dbReference type="EnsemblMetazoa" id="PPA28061.1">
    <property type="protein sequence ID" value="PPA28061.1"/>
    <property type="gene ID" value="WBGene00117615"/>
</dbReference>
<dbReference type="AlphaFoldDB" id="A0A2A6B7L2"/>
<feature type="compositionally biased region" description="Basic and acidic residues" evidence="1">
    <location>
        <begin position="557"/>
        <end position="569"/>
    </location>
</feature>
<reference evidence="2" key="2">
    <citation type="submission" date="2022-06" db="UniProtKB">
        <authorList>
            <consortium name="EnsemblMetazoa"/>
        </authorList>
    </citation>
    <scope>IDENTIFICATION</scope>
    <source>
        <strain evidence="2">PS312</strain>
    </source>
</reference>
<dbReference type="SUPFAM" id="SSF49354">
    <property type="entry name" value="PapD-like"/>
    <property type="match status" value="4"/>
</dbReference>
<evidence type="ECO:0000313" key="3">
    <source>
        <dbReference type="Proteomes" id="UP000005239"/>
    </source>
</evidence>
<keyword evidence="3" id="KW-1185">Reference proteome</keyword>
<dbReference type="Gene3D" id="2.60.40.10">
    <property type="entry name" value="Immunoglobulins"/>
    <property type="match status" value="4"/>
</dbReference>
<dbReference type="PROSITE" id="PS50202">
    <property type="entry name" value="MSP"/>
    <property type="match status" value="1"/>
</dbReference>
<dbReference type="InterPro" id="IPR008962">
    <property type="entry name" value="PapD-like_sf"/>
</dbReference>
<sequence>MVLSQPTEYRITIANGSTKFAAYQVLSTDSAIFSACPAHGIVCPGEKQKVQLQYANQQEQTEQHHFRVYIAVSDSYSLPGDFLTDAPSTEAHGVQLLAVDFSPRPPPTRFDIRPIPENVEIAPETVTFCCGSVGTRAMQCIMISNRSEKHATYKVISSLRTVFHVQESTGMVHSGTSKPLTVTFKNKEEPPGNCFFFIFISLAGGRKLPEYYGKGKTGPPTEYDGCKALPICISREGTTVDTPTQTAVVVDGTTSSDVTLNATTETAPFDLQFDAYSLRGRQKKEQDESKDSKESTSISNYVPLYEGDGQEVKLTKDVVFTEPENGPLIYECGSNPPKKPLDGPLTLMNKSTKFAAFKFWSTDQTLFRPEPPCGIIPAGGTQNINVVYVNEKVRECFKTPYFNTEGLFPMKELSKEIDIKCKNSNKVETKDTINFICKTNVAEPAYSYMVINNKHTEKKLAYKVFTRDKTIFKVHNRAGVILPGKYAIVTCKFTNQKEEKDLHAIHIFTNFIDTETLPDDFKAGWRIPPYVYDGARAFKVEFTKDTSIGPTPTKKTPSAEKIRSTDKTDGGPPSQTGGATVTEADGGAAAPSPAAAAAAPAAPSTNAA</sequence>
<feature type="compositionally biased region" description="Low complexity" evidence="1">
    <location>
        <begin position="588"/>
        <end position="608"/>
    </location>
</feature>
<dbReference type="PANTHER" id="PTHR21513:SF27">
    <property type="entry name" value="MAJOR SPERM PROTEIN"/>
    <property type="match status" value="1"/>
</dbReference>
<protein>
    <submittedName>
        <fullName evidence="2">Major sperm protein</fullName>
    </submittedName>
</protein>
<name>A0A2A6B7L2_PRIPA</name>
<dbReference type="Proteomes" id="UP000005239">
    <property type="component" value="Unassembled WGS sequence"/>
</dbReference>
<evidence type="ECO:0000256" key="1">
    <source>
        <dbReference type="SAM" id="MobiDB-lite"/>
    </source>
</evidence>
<gene>
    <name evidence="2" type="primary">WBGene00117615</name>
</gene>
<organism evidence="2 3">
    <name type="scientific">Pristionchus pacificus</name>
    <name type="common">Parasitic nematode worm</name>
    <dbReference type="NCBI Taxonomy" id="54126"/>
    <lineage>
        <taxon>Eukaryota</taxon>
        <taxon>Metazoa</taxon>
        <taxon>Ecdysozoa</taxon>
        <taxon>Nematoda</taxon>
        <taxon>Chromadorea</taxon>
        <taxon>Rhabditida</taxon>
        <taxon>Rhabditina</taxon>
        <taxon>Diplogasteromorpha</taxon>
        <taxon>Diplogasteroidea</taxon>
        <taxon>Neodiplogasteridae</taxon>
        <taxon>Pristionchus</taxon>
    </lineage>
</organism>